<organism evidence="1 2">
    <name type="scientific">Cutibacterium modestum</name>
    <dbReference type="NCBI Taxonomy" id="2559073"/>
    <lineage>
        <taxon>Bacteria</taxon>
        <taxon>Bacillati</taxon>
        <taxon>Actinomycetota</taxon>
        <taxon>Actinomycetes</taxon>
        <taxon>Propionibacteriales</taxon>
        <taxon>Propionibacteriaceae</taxon>
        <taxon>Cutibacterium</taxon>
    </lineage>
</organism>
<dbReference type="Gene3D" id="3.20.20.150">
    <property type="entry name" value="Divalent-metal-dependent TIM barrel enzymes"/>
    <property type="match status" value="1"/>
</dbReference>
<proteinExistence type="predicted"/>
<dbReference type="EMBL" id="AP024747">
    <property type="protein sequence ID" value="BCY26134.1"/>
    <property type="molecule type" value="Genomic_DNA"/>
</dbReference>
<reference evidence="1" key="1">
    <citation type="submission" date="2021-06" db="EMBL/GenBank/DDBJ databases">
        <title>Genome sequence of Cutibacterium modestum strain KB17-24694.</title>
        <authorList>
            <person name="Dekio I."/>
            <person name="Asahina A."/>
            <person name="Nishida M."/>
        </authorList>
    </citation>
    <scope>NUCLEOTIDE SEQUENCE</scope>
    <source>
        <strain evidence="1">KB17-24694</strain>
    </source>
</reference>
<dbReference type="AlphaFoldDB" id="A0AAD1KR92"/>
<dbReference type="InterPro" id="IPR036237">
    <property type="entry name" value="Xyl_isomerase-like_sf"/>
</dbReference>
<name>A0AAD1KR92_9ACTN</name>
<gene>
    <name evidence="1" type="ORF">KB1_21240</name>
</gene>
<dbReference type="RefSeq" id="WP_002527985.1">
    <property type="nucleotide sequence ID" value="NZ_AP024747.1"/>
</dbReference>
<evidence type="ECO:0000313" key="2">
    <source>
        <dbReference type="Proteomes" id="UP000825072"/>
    </source>
</evidence>
<dbReference type="SUPFAM" id="SSF51658">
    <property type="entry name" value="Xylose isomerase-like"/>
    <property type="match status" value="1"/>
</dbReference>
<accession>A0AAD1KR92</accession>
<evidence type="ECO:0000313" key="1">
    <source>
        <dbReference type="EMBL" id="BCY26134.1"/>
    </source>
</evidence>
<sequence>MNTVPTIVGAYAAMPRTTAEREDFYRGLAETGWVDGIEIPYRDGLDADPRWLVDQLRDRFAHCVVTAIPGTMGRLAGDPDFGLASADGPGRQRALEWFTALVDDVRALHEVVGHPVVRWVEVHSAPSRKADVKAFASSLAELSGLFEDAGLAIVVEHCDSAGSVGPGEKEFLSLDDEITAVAGTGVSLTINWGRSVVESHDPELPARQVARLAAAGLLGGVMVSGAGPDATQYGPVWGDAHLPLRDDEPTSLLTSDLIGSFLDAARGLQAYQGIKIQTPSNATVERRLAMIASIHDVMVAA</sequence>
<dbReference type="InterPro" id="IPR032344">
    <property type="entry name" value="DUF4862"/>
</dbReference>
<dbReference type="Proteomes" id="UP000825072">
    <property type="component" value="Chromosome 1"/>
</dbReference>
<dbReference type="GeneID" id="92881332"/>
<dbReference type="Pfam" id="PF16154">
    <property type="entry name" value="DUF4862"/>
    <property type="match status" value="1"/>
</dbReference>
<protein>
    <submittedName>
        <fullName evidence="1">DUF4862 domain-containing protein</fullName>
    </submittedName>
</protein>